<keyword evidence="3" id="KW-1185">Reference proteome</keyword>
<feature type="region of interest" description="Disordered" evidence="1">
    <location>
        <begin position="266"/>
        <end position="290"/>
    </location>
</feature>
<name>A0A9P0GC10_9CUCU</name>
<reference evidence="2" key="1">
    <citation type="submission" date="2022-01" db="EMBL/GenBank/DDBJ databases">
        <authorList>
            <person name="King R."/>
        </authorList>
    </citation>
    <scope>NUCLEOTIDE SEQUENCE</scope>
</reference>
<dbReference type="Proteomes" id="UP001153636">
    <property type="component" value="Chromosome 19"/>
</dbReference>
<proteinExistence type="predicted"/>
<feature type="compositionally biased region" description="Basic residues" evidence="1">
    <location>
        <begin position="270"/>
        <end position="284"/>
    </location>
</feature>
<evidence type="ECO:0000256" key="1">
    <source>
        <dbReference type="SAM" id="MobiDB-lite"/>
    </source>
</evidence>
<accession>A0A9P0GC10</accession>
<evidence type="ECO:0000313" key="2">
    <source>
        <dbReference type="EMBL" id="CAH1105441.1"/>
    </source>
</evidence>
<gene>
    <name evidence="2" type="ORF">PSYICH_LOCUS6171</name>
</gene>
<dbReference type="EMBL" id="OV651831">
    <property type="protein sequence ID" value="CAH1105441.1"/>
    <property type="molecule type" value="Genomic_DNA"/>
</dbReference>
<organism evidence="2 3">
    <name type="scientific">Psylliodes chrysocephalus</name>
    <dbReference type="NCBI Taxonomy" id="3402493"/>
    <lineage>
        <taxon>Eukaryota</taxon>
        <taxon>Metazoa</taxon>
        <taxon>Ecdysozoa</taxon>
        <taxon>Arthropoda</taxon>
        <taxon>Hexapoda</taxon>
        <taxon>Insecta</taxon>
        <taxon>Pterygota</taxon>
        <taxon>Neoptera</taxon>
        <taxon>Endopterygota</taxon>
        <taxon>Coleoptera</taxon>
        <taxon>Polyphaga</taxon>
        <taxon>Cucujiformia</taxon>
        <taxon>Chrysomeloidea</taxon>
        <taxon>Chrysomelidae</taxon>
        <taxon>Galerucinae</taxon>
        <taxon>Alticini</taxon>
        <taxon>Psylliodes</taxon>
    </lineage>
</organism>
<dbReference type="AlphaFoldDB" id="A0A9P0GC10"/>
<dbReference type="OrthoDB" id="6751657at2759"/>
<protein>
    <submittedName>
        <fullName evidence="2">Uncharacterized protein</fullName>
    </submittedName>
</protein>
<evidence type="ECO:0000313" key="3">
    <source>
        <dbReference type="Proteomes" id="UP001153636"/>
    </source>
</evidence>
<sequence>MALKNIPLQEHYDYPKIIETGQIVVVNNPLMLYSPSNSNDCSLVLNSCKDTNFTQNLPDLVLDAKYFQYENGQNSPKTVFDFSKKFEFSSENRVHESVAVLEVYGNEPDKPEFIDISKLSELTEKSGSSNGCDVFELSDDEVIFVKEYKENDATCSTDKTASLIEPKKDDGNIRRNPVRNVRNKSRDLSKELLFEEDFAFLDATDDEIEEKENKDNEKVSLPKEWPINVHERPEYNAVTNKIESFDYTIREIQRSSHTFKKPKVDAVTKKNPKKKSVVRRRRTRTPREGKKVSIEELKPLVNTATDMLKDFFINSKKHKDLISSKSEICSFENKLEILKNQAFLFAIVNNLDQNEVVEKFKLLNVDSESKS</sequence>